<dbReference type="STRING" id="1229726.GRFL_1564"/>
<reference evidence="1 2" key="1">
    <citation type="submission" date="2016-07" db="EMBL/GenBank/DDBJ databases">
        <title>Multi-omics approach to identify versatile polysaccharide utilization systems of a marine flavobacterium Gramella flava.</title>
        <authorList>
            <person name="Tang K."/>
        </authorList>
    </citation>
    <scope>NUCLEOTIDE SEQUENCE [LARGE SCALE GENOMIC DNA]</scope>
    <source>
        <strain evidence="1 2">JLT2011</strain>
    </source>
</reference>
<proteinExistence type="predicted"/>
<sequence>MFAAGCVTFGTHNHAFILATPYHLHCIIPFWDSKEPGITTGDQLQPK</sequence>
<name>A0A1L7I3V5_9FLAO</name>
<protein>
    <submittedName>
        <fullName evidence="1">Uncharacterized protein</fullName>
    </submittedName>
</protein>
<evidence type="ECO:0000313" key="1">
    <source>
        <dbReference type="EMBL" id="APU68288.1"/>
    </source>
</evidence>
<accession>A0A1L7I3V5</accession>
<evidence type="ECO:0000313" key="2">
    <source>
        <dbReference type="Proteomes" id="UP000186230"/>
    </source>
</evidence>
<dbReference type="EMBL" id="CP016359">
    <property type="protein sequence ID" value="APU68288.1"/>
    <property type="molecule type" value="Genomic_DNA"/>
</dbReference>
<dbReference type="Proteomes" id="UP000186230">
    <property type="component" value="Chromosome"/>
</dbReference>
<keyword evidence="2" id="KW-1185">Reference proteome</keyword>
<organism evidence="1 2">
    <name type="scientific">Christiangramia flava JLT2011</name>
    <dbReference type="NCBI Taxonomy" id="1229726"/>
    <lineage>
        <taxon>Bacteria</taxon>
        <taxon>Pseudomonadati</taxon>
        <taxon>Bacteroidota</taxon>
        <taxon>Flavobacteriia</taxon>
        <taxon>Flavobacteriales</taxon>
        <taxon>Flavobacteriaceae</taxon>
        <taxon>Christiangramia</taxon>
    </lineage>
</organism>
<dbReference type="KEGG" id="gfl:GRFL_1564"/>
<gene>
    <name evidence="1" type="ORF">GRFL_1564</name>
</gene>
<dbReference type="AlphaFoldDB" id="A0A1L7I3V5"/>